<feature type="domain" description="Apple" evidence="5">
    <location>
        <begin position="182"/>
        <end position="246"/>
    </location>
</feature>
<dbReference type="SMART" id="SM00223">
    <property type="entry name" value="APPLE"/>
    <property type="match status" value="2"/>
</dbReference>
<feature type="signal peptide" evidence="4">
    <location>
        <begin position="1"/>
        <end position="15"/>
    </location>
</feature>
<evidence type="ECO:0000256" key="2">
    <source>
        <dbReference type="ARBA" id="ARBA00022900"/>
    </source>
</evidence>
<dbReference type="InterPro" id="IPR036084">
    <property type="entry name" value="Ser_inhib-like_sf"/>
</dbReference>
<dbReference type="GO" id="GO:0004867">
    <property type="term" value="F:serine-type endopeptidase inhibitor activity"/>
    <property type="evidence" value="ECO:0007669"/>
    <property type="project" value="UniProtKB-KW"/>
</dbReference>
<dbReference type="WBParaSite" id="nRc.2.0.1.t16489-RA">
    <property type="protein sequence ID" value="nRc.2.0.1.t16489-RA"/>
    <property type="gene ID" value="nRc.2.0.1.g16489"/>
</dbReference>
<evidence type="ECO:0000256" key="4">
    <source>
        <dbReference type="SAM" id="SignalP"/>
    </source>
</evidence>
<proteinExistence type="predicted"/>
<evidence type="ECO:0000256" key="1">
    <source>
        <dbReference type="ARBA" id="ARBA00022737"/>
    </source>
</evidence>
<dbReference type="GO" id="GO:0006508">
    <property type="term" value="P:proteolysis"/>
    <property type="evidence" value="ECO:0007669"/>
    <property type="project" value="InterPro"/>
</dbReference>
<protein>
    <submittedName>
        <fullName evidence="7">Apple domain-containing protein</fullName>
    </submittedName>
</protein>
<dbReference type="Gene3D" id="3.50.4.10">
    <property type="entry name" value="Hepatocyte Growth Factor"/>
    <property type="match status" value="2"/>
</dbReference>
<dbReference type="InterPro" id="IPR003609">
    <property type="entry name" value="Pan_app"/>
</dbReference>
<keyword evidence="2" id="KW-0722">Serine protease inhibitor</keyword>
<dbReference type="CDD" id="cd19941">
    <property type="entry name" value="TIL"/>
    <property type="match status" value="1"/>
</dbReference>
<dbReference type="CDD" id="cd01100">
    <property type="entry name" value="APPLE_Factor_XI_like"/>
    <property type="match status" value="1"/>
</dbReference>
<sequence length="299" mass="33433">MKFLLLSILCGYVAADDLTCLPGKILNPCGDLCQVTCRDITTNNFPKGCPRICKPPACVCPGGQASIRGRCVDYLHCWRLPAEDEDFVIKYNCDYGGFDISSLQDISSVDECAAECYKTPSCTHLTYNGNNKICFLKHAESKQKILDQRHESHNAYCAYYNGEDRFGAAAAVSKNFIINENCDYRGSDISSIQNMSSVGECAAQCYKLFSCTHVTYNGNNKFCFLKHADTKQQILDKRYDSYNAWCVYYNGEDRFGAAAAILKNFVINENCDYANSDISNLQNISSVGECVAQCYKIFR</sequence>
<keyword evidence="1" id="KW-0677">Repeat</keyword>
<dbReference type="PROSITE" id="PS50948">
    <property type="entry name" value="PAN"/>
    <property type="match status" value="2"/>
</dbReference>
<accession>A0A915ISZ4</accession>
<dbReference type="GO" id="GO:0005576">
    <property type="term" value="C:extracellular region"/>
    <property type="evidence" value="ECO:0007669"/>
    <property type="project" value="InterPro"/>
</dbReference>
<feature type="chain" id="PRO_5036743815" evidence="4">
    <location>
        <begin position="16"/>
        <end position="299"/>
    </location>
</feature>
<dbReference type="SUPFAM" id="SSF57567">
    <property type="entry name" value="Serine protease inhibitors"/>
    <property type="match status" value="1"/>
</dbReference>
<dbReference type="AlphaFoldDB" id="A0A915ISZ4"/>
<evidence type="ECO:0000256" key="3">
    <source>
        <dbReference type="ARBA" id="ARBA00023157"/>
    </source>
</evidence>
<reference evidence="7" key="1">
    <citation type="submission" date="2022-11" db="UniProtKB">
        <authorList>
            <consortium name="WormBaseParasite"/>
        </authorList>
    </citation>
    <scope>IDENTIFICATION</scope>
</reference>
<evidence type="ECO:0000313" key="7">
    <source>
        <dbReference type="WBParaSite" id="nRc.2.0.1.t16489-RA"/>
    </source>
</evidence>
<dbReference type="Pfam" id="PF00024">
    <property type="entry name" value="PAN_1"/>
    <property type="match status" value="2"/>
</dbReference>
<dbReference type="InterPro" id="IPR000177">
    <property type="entry name" value="Apple"/>
</dbReference>
<keyword evidence="3" id="KW-1015">Disulfide bond</keyword>
<organism evidence="6 7">
    <name type="scientific">Romanomermis culicivorax</name>
    <name type="common">Nematode worm</name>
    <dbReference type="NCBI Taxonomy" id="13658"/>
    <lineage>
        <taxon>Eukaryota</taxon>
        <taxon>Metazoa</taxon>
        <taxon>Ecdysozoa</taxon>
        <taxon>Nematoda</taxon>
        <taxon>Enoplea</taxon>
        <taxon>Dorylaimia</taxon>
        <taxon>Mermithida</taxon>
        <taxon>Mermithoidea</taxon>
        <taxon>Mermithidae</taxon>
        <taxon>Romanomermis</taxon>
    </lineage>
</organism>
<dbReference type="Gene3D" id="2.10.25.10">
    <property type="entry name" value="Laminin"/>
    <property type="match status" value="1"/>
</dbReference>
<name>A0A915ISZ4_ROMCU</name>
<evidence type="ECO:0000259" key="5">
    <source>
        <dbReference type="PROSITE" id="PS50948"/>
    </source>
</evidence>
<evidence type="ECO:0000313" key="6">
    <source>
        <dbReference type="Proteomes" id="UP000887565"/>
    </source>
</evidence>
<keyword evidence="4" id="KW-0732">Signal</keyword>
<keyword evidence="6" id="KW-1185">Reference proteome</keyword>
<dbReference type="Proteomes" id="UP000887565">
    <property type="component" value="Unplaced"/>
</dbReference>
<feature type="domain" description="Apple" evidence="5">
    <location>
        <begin position="77"/>
        <end position="157"/>
    </location>
</feature>
<keyword evidence="2" id="KW-0646">Protease inhibitor</keyword>
<dbReference type="SUPFAM" id="SSF57414">
    <property type="entry name" value="Hairpin loop containing domain-like"/>
    <property type="match status" value="2"/>
</dbReference>